<keyword evidence="6 8" id="KW-0472">Membrane</keyword>
<comment type="subcellular location">
    <subcellularLocation>
        <location evidence="1">Cell membrane</location>
        <topology evidence="1">Multi-pass membrane protein</topology>
    </subcellularLocation>
</comment>
<dbReference type="Pfam" id="PF02447">
    <property type="entry name" value="GntP_permease"/>
    <property type="match status" value="1"/>
</dbReference>
<feature type="transmembrane region" description="Helical" evidence="8">
    <location>
        <begin position="60"/>
        <end position="83"/>
    </location>
</feature>
<evidence type="ECO:0000256" key="5">
    <source>
        <dbReference type="ARBA" id="ARBA00022989"/>
    </source>
</evidence>
<evidence type="ECO:0000256" key="4">
    <source>
        <dbReference type="ARBA" id="ARBA00022692"/>
    </source>
</evidence>
<feature type="transmembrane region" description="Helical" evidence="8">
    <location>
        <begin position="366"/>
        <end position="385"/>
    </location>
</feature>
<dbReference type="NCBIfam" id="TIGR00791">
    <property type="entry name" value="gntP"/>
    <property type="match status" value="1"/>
</dbReference>
<feature type="transmembrane region" description="Helical" evidence="8">
    <location>
        <begin position="310"/>
        <end position="330"/>
    </location>
</feature>
<evidence type="ECO:0000256" key="7">
    <source>
        <dbReference type="ARBA" id="ARBA00049663"/>
    </source>
</evidence>
<accession>A0A1H2PJP0</accession>
<dbReference type="AlphaFoldDB" id="A0A1H2PJP0"/>
<keyword evidence="3" id="KW-1003">Cell membrane</keyword>
<keyword evidence="10" id="KW-1185">Reference proteome</keyword>
<gene>
    <name evidence="9" type="ORF">SAMN05216551_101438</name>
</gene>
<keyword evidence="2" id="KW-0813">Transport</keyword>
<dbReference type="GO" id="GO:0015128">
    <property type="term" value="F:gluconate transmembrane transporter activity"/>
    <property type="evidence" value="ECO:0007669"/>
    <property type="project" value="InterPro"/>
</dbReference>
<dbReference type="Proteomes" id="UP000243719">
    <property type="component" value="Unassembled WGS sequence"/>
</dbReference>
<evidence type="ECO:0000256" key="6">
    <source>
        <dbReference type="ARBA" id="ARBA00023136"/>
    </source>
</evidence>
<evidence type="ECO:0000256" key="8">
    <source>
        <dbReference type="SAM" id="Phobius"/>
    </source>
</evidence>
<dbReference type="OrthoDB" id="9787129at2"/>
<evidence type="ECO:0000256" key="1">
    <source>
        <dbReference type="ARBA" id="ARBA00004651"/>
    </source>
</evidence>
<proteinExistence type="inferred from homology"/>
<comment type="similarity">
    <text evidence="7">Belongs to the GntP permease family.</text>
</comment>
<protein>
    <submittedName>
        <fullName evidence="9">Gluconate permease GntT</fullName>
    </submittedName>
</protein>
<dbReference type="PIRSF" id="PIRSF002746">
    <property type="entry name" value="Gluconate_transporter"/>
    <property type="match status" value="1"/>
</dbReference>
<evidence type="ECO:0000256" key="3">
    <source>
        <dbReference type="ARBA" id="ARBA00022475"/>
    </source>
</evidence>
<feature type="transmembrane region" description="Helical" evidence="8">
    <location>
        <begin position="271"/>
        <end position="290"/>
    </location>
</feature>
<dbReference type="InterPro" id="IPR003474">
    <property type="entry name" value="Glcn_transporter"/>
</dbReference>
<evidence type="ECO:0000313" key="9">
    <source>
        <dbReference type="EMBL" id="SDV46563.1"/>
    </source>
</evidence>
<dbReference type="PANTHER" id="PTHR30354">
    <property type="entry name" value="GNT FAMILY GLUCONATE TRANSPORTER"/>
    <property type="match status" value="1"/>
</dbReference>
<dbReference type="GO" id="GO:0005886">
    <property type="term" value="C:plasma membrane"/>
    <property type="evidence" value="ECO:0007669"/>
    <property type="project" value="UniProtKB-SubCell"/>
</dbReference>
<dbReference type="RefSeq" id="WP_091904080.1">
    <property type="nucleotide sequence ID" value="NZ_FNLO01000001.1"/>
</dbReference>
<organism evidence="9 10">
    <name type="scientific">Chitinasiproducens palmae</name>
    <dbReference type="NCBI Taxonomy" id="1770053"/>
    <lineage>
        <taxon>Bacteria</taxon>
        <taxon>Pseudomonadati</taxon>
        <taxon>Pseudomonadota</taxon>
        <taxon>Betaproteobacteria</taxon>
        <taxon>Burkholderiales</taxon>
        <taxon>Burkholderiaceae</taxon>
        <taxon>Chitinasiproducens</taxon>
    </lineage>
</organism>
<dbReference type="PANTHER" id="PTHR30354:SF22">
    <property type="entry name" value="HIGH-AFFINITY GLUCONATE TRANSPORTER"/>
    <property type="match status" value="1"/>
</dbReference>
<evidence type="ECO:0000256" key="2">
    <source>
        <dbReference type="ARBA" id="ARBA00022448"/>
    </source>
</evidence>
<feature type="transmembrane region" description="Helical" evidence="8">
    <location>
        <begin position="104"/>
        <end position="131"/>
    </location>
</feature>
<feature type="transmembrane region" description="Helical" evidence="8">
    <location>
        <begin position="237"/>
        <end position="259"/>
    </location>
</feature>
<keyword evidence="5 8" id="KW-1133">Transmembrane helix</keyword>
<feature type="transmembrane region" description="Helical" evidence="8">
    <location>
        <begin position="427"/>
        <end position="451"/>
    </location>
</feature>
<sequence length="452" mass="46951">MPAVHGSLLLLYALIAVIALVVLIARFKLNPFITLMVVSILLAIAVGMPIPTIVKSFETGVGGALGHIAIVVGLGTMLGKMMAESGGAERIARTLIGFFGPKNVHWAMMCVAFLVGLPVFFEVGFVLLIPIAFNVARRTGTSMIRVGIPMVAGLSVVHGLVPPHPAALLAVTAYNADIGRTVLFALIVGIPTAVIAGPLFARLIEKYVVLSGENPIADQFVEQEAANAGRALPGFGITLLTVLLPVVLMLLGSWADVIAAPKTPLNDLLRLIGHPDMALLLAVLLSFYTFGKARGFSRDSILKFTNECLAPTAGITLVVGAGAGFGRILMDSGVSTAIVDVATGAHVPLLLLAWLVAALIRVATGSATVAMTTAAGIIAPIAAAATGTRPELLVLATGAGSVVLSHVNDGGFWLIKEYFNMSVPQTFKTWTVCETIISVTALLLTMGLATVV</sequence>
<feature type="transmembrane region" description="Helical" evidence="8">
    <location>
        <begin position="32"/>
        <end position="54"/>
    </location>
</feature>
<dbReference type="EMBL" id="FNLO01000001">
    <property type="protein sequence ID" value="SDV46563.1"/>
    <property type="molecule type" value="Genomic_DNA"/>
</dbReference>
<feature type="transmembrane region" description="Helical" evidence="8">
    <location>
        <begin position="392"/>
        <end position="415"/>
    </location>
</feature>
<dbReference type="STRING" id="1770053.SAMN05216551_101438"/>
<name>A0A1H2PJP0_9BURK</name>
<feature type="transmembrane region" description="Helical" evidence="8">
    <location>
        <begin position="143"/>
        <end position="161"/>
    </location>
</feature>
<evidence type="ECO:0000313" key="10">
    <source>
        <dbReference type="Proteomes" id="UP000243719"/>
    </source>
</evidence>
<keyword evidence="4 8" id="KW-0812">Transmembrane</keyword>
<reference evidence="10" key="1">
    <citation type="submission" date="2016-09" db="EMBL/GenBank/DDBJ databases">
        <authorList>
            <person name="Varghese N."/>
            <person name="Submissions S."/>
        </authorList>
    </citation>
    <scope>NUCLEOTIDE SEQUENCE [LARGE SCALE GENOMIC DNA]</scope>
    <source>
        <strain evidence="10">JS23</strain>
    </source>
</reference>
<feature type="transmembrane region" description="Helical" evidence="8">
    <location>
        <begin position="337"/>
        <end position="360"/>
    </location>
</feature>
<feature type="transmembrane region" description="Helical" evidence="8">
    <location>
        <begin position="6"/>
        <end position="25"/>
    </location>
</feature>
<feature type="transmembrane region" description="Helical" evidence="8">
    <location>
        <begin position="182"/>
        <end position="201"/>
    </location>
</feature>